<evidence type="ECO:0000259" key="8">
    <source>
        <dbReference type="PROSITE" id="PS50928"/>
    </source>
</evidence>
<dbReference type="InterPro" id="IPR025966">
    <property type="entry name" value="OppC_N"/>
</dbReference>
<name>A0A0M0BLF7_9ARCH</name>
<dbReference type="Pfam" id="PF00528">
    <property type="entry name" value="BPD_transp_1"/>
    <property type="match status" value="1"/>
</dbReference>
<feature type="transmembrane region" description="Helical" evidence="7">
    <location>
        <begin position="154"/>
        <end position="172"/>
    </location>
</feature>
<dbReference type="InterPro" id="IPR035906">
    <property type="entry name" value="MetI-like_sf"/>
</dbReference>
<dbReference type="PATRIC" id="fig|1685127.3.peg.125"/>
<feature type="transmembrane region" description="Helical" evidence="7">
    <location>
        <begin position="92"/>
        <end position="117"/>
    </location>
</feature>
<dbReference type="PROSITE" id="PS50928">
    <property type="entry name" value="ABC_TM1"/>
    <property type="match status" value="1"/>
</dbReference>
<evidence type="ECO:0000256" key="4">
    <source>
        <dbReference type="ARBA" id="ARBA00022692"/>
    </source>
</evidence>
<dbReference type="InterPro" id="IPR050366">
    <property type="entry name" value="BP-dependent_transpt_permease"/>
</dbReference>
<feature type="transmembrane region" description="Helical" evidence="7">
    <location>
        <begin position="129"/>
        <end position="148"/>
    </location>
</feature>
<evidence type="ECO:0000313" key="9">
    <source>
        <dbReference type="EMBL" id="KON29388.1"/>
    </source>
</evidence>
<comment type="subcellular location">
    <subcellularLocation>
        <location evidence="1 7">Cell membrane</location>
        <topology evidence="1 7">Multi-pass membrane protein</topology>
    </subcellularLocation>
</comment>
<proteinExistence type="inferred from homology"/>
<dbReference type="Proteomes" id="UP000037210">
    <property type="component" value="Unassembled WGS sequence"/>
</dbReference>
<dbReference type="CDD" id="cd06261">
    <property type="entry name" value="TM_PBP2"/>
    <property type="match status" value="1"/>
</dbReference>
<keyword evidence="4 7" id="KW-0812">Transmembrane</keyword>
<dbReference type="GO" id="GO:0005886">
    <property type="term" value="C:plasma membrane"/>
    <property type="evidence" value="ECO:0007669"/>
    <property type="project" value="UniProtKB-SubCell"/>
</dbReference>
<keyword evidence="2 7" id="KW-0813">Transport</keyword>
<dbReference type="InterPro" id="IPR000515">
    <property type="entry name" value="MetI-like"/>
</dbReference>
<evidence type="ECO:0000256" key="5">
    <source>
        <dbReference type="ARBA" id="ARBA00022989"/>
    </source>
</evidence>
<accession>A0A0M0BLF7</accession>
<evidence type="ECO:0000256" key="3">
    <source>
        <dbReference type="ARBA" id="ARBA00022475"/>
    </source>
</evidence>
<keyword evidence="3" id="KW-1003">Cell membrane</keyword>
<feature type="transmembrane region" description="Helical" evidence="7">
    <location>
        <begin position="260"/>
        <end position="284"/>
    </location>
</feature>
<gene>
    <name evidence="9" type="ORF">AC482_06680</name>
</gene>
<keyword evidence="6 7" id="KW-0472">Membrane</keyword>
<evidence type="ECO:0000313" key="10">
    <source>
        <dbReference type="Proteomes" id="UP000037210"/>
    </source>
</evidence>
<keyword evidence="5 7" id="KW-1133">Transmembrane helix</keyword>
<reference evidence="9 10" key="1">
    <citation type="submission" date="2015-06" db="EMBL/GenBank/DDBJ databases">
        <title>New insights into the roles of widespread benthic archaea in carbon and nitrogen cycling.</title>
        <authorList>
            <person name="Lazar C.S."/>
            <person name="Baker B.J."/>
            <person name="Seitz K.W."/>
            <person name="Hyde A.S."/>
            <person name="Dick G.J."/>
            <person name="Hinrichs K.-U."/>
            <person name="Teske A.P."/>
        </authorList>
    </citation>
    <scope>NUCLEOTIDE SEQUENCE [LARGE SCALE GENOMIC DNA]</scope>
    <source>
        <strain evidence="9">DG-45</strain>
    </source>
</reference>
<evidence type="ECO:0000256" key="7">
    <source>
        <dbReference type="RuleBase" id="RU363032"/>
    </source>
</evidence>
<dbReference type="Gene3D" id="1.10.3720.10">
    <property type="entry name" value="MetI-like"/>
    <property type="match status" value="1"/>
</dbReference>
<dbReference type="EMBL" id="LFWZ01000066">
    <property type="protein sequence ID" value="KON29388.1"/>
    <property type="molecule type" value="Genomic_DNA"/>
</dbReference>
<dbReference type="AlphaFoldDB" id="A0A0M0BLF7"/>
<evidence type="ECO:0000256" key="2">
    <source>
        <dbReference type="ARBA" id="ARBA00022448"/>
    </source>
</evidence>
<dbReference type="PANTHER" id="PTHR43386:SF1">
    <property type="entry name" value="D,D-DIPEPTIDE TRANSPORT SYSTEM PERMEASE PROTEIN DDPC-RELATED"/>
    <property type="match status" value="1"/>
</dbReference>
<dbReference type="GO" id="GO:0055085">
    <property type="term" value="P:transmembrane transport"/>
    <property type="evidence" value="ECO:0007669"/>
    <property type="project" value="InterPro"/>
</dbReference>
<feature type="domain" description="ABC transmembrane type-1" evidence="8">
    <location>
        <begin position="90"/>
        <end position="281"/>
    </location>
</feature>
<organism evidence="9 10">
    <name type="scientific">miscellaneous Crenarchaeota group-15 archaeon DG-45</name>
    <dbReference type="NCBI Taxonomy" id="1685127"/>
    <lineage>
        <taxon>Archaea</taxon>
        <taxon>Candidatus Bathyarchaeota</taxon>
        <taxon>MCG-15</taxon>
    </lineage>
</organism>
<evidence type="ECO:0000256" key="1">
    <source>
        <dbReference type="ARBA" id="ARBA00004651"/>
    </source>
</evidence>
<evidence type="ECO:0000256" key="6">
    <source>
        <dbReference type="ARBA" id="ARBA00023136"/>
    </source>
</evidence>
<feature type="transmembrane region" description="Helical" evidence="7">
    <location>
        <begin position="203"/>
        <end position="225"/>
    </location>
</feature>
<sequence>MTTTSLLRERFSSQIRRTKAFWDIYRRNLMGMLGLVLVLAFIALALAAPWLAPYDPRGLVGRSFLPPSAKHLLGTDQVGRDIYSELIWGTRISIMVGLLASAFAVAIGTAVGLLSGYYRGPPDSILMRITDLFITLPNLPFMLILAALIGRSVWNIIFVIAITGWTGTARMVRSQTLSIKERPYVEAARSVGARDSHIVIRHILPNVFPLVFANAVIGIVDAILAESGLSFLGLGDPTKPSWGMILHHANEAGALATGRWWFIIPPGICIMLLAIGFAFSSYSLDHILNPRLRERRW</sequence>
<dbReference type="PANTHER" id="PTHR43386">
    <property type="entry name" value="OLIGOPEPTIDE TRANSPORT SYSTEM PERMEASE PROTEIN APPC"/>
    <property type="match status" value="1"/>
</dbReference>
<protein>
    <recommendedName>
        <fullName evidence="8">ABC transmembrane type-1 domain-containing protein</fullName>
    </recommendedName>
</protein>
<comment type="similarity">
    <text evidence="7">Belongs to the binding-protein-dependent transport system permease family.</text>
</comment>
<dbReference type="Pfam" id="PF12911">
    <property type="entry name" value="OppC_N"/>
    <property type="match status" value="1"/>
</dbReference>
<dbReference type="SUPFAM" id="SSF161098">
    <property type="entry name" value="MetI-like"/>
    <property type="match status" value="1"/>
</dbReference>
<feature type="transmembrane region" description="Helical" evidence="7">
    <location>
        <begin position="29"/>
        <end position="52"/>
    </location>
</feature>
<comment type="caution">
    <text evidence="9">The sequence shown here is derived from an EMBL/GenBank/DDBJ whole genome shotgun (WGS) entry which is preliminary data.</text>
</comment>